<dbReference type="EMBL" id="CP001022">
    <property type="protein sequence ID" value="ACB60434.1"/>
    <property type="molecule type" value="Genomic_DNA"/>
</dbReference>
<reference evidence="2 3" key="1">
    <citation type="journal article" date="2006" name="Extremophiles">
        <title>Characterization of Exiguobacterium isolates from the Siberian permafrost. Description of Exiguobacterium sibiricum sp. nov.</title>
        <authorList>
            <person name="Rodrigues D.F."/>
            <person name="Goris J."/>
            <person name="Vishnivetskaya T."/>
            <person name="Gilichinsky D."/>
            <person name="Thomashow M.F."/>
            <person name="Tiedje J.M."/>
        </authorList>
    </citation>
    <scope>NUCLEOTIDE SEQUENCE [LARGE SCALE GENOMIC DNA]</scope>
    <source>
        <strain evidence="3">DSM 17290 / CIP 109462 / JCM 13490 / 255-15</strain>
    </source>
</reference>
<dbReference type="RefSeq" id="WP_012369858.1">
    <property type="nucleotide sequence ID" value="NC_010556.1"/>
</dbReference>
<organism evidence="2 3">
    <name type="scientific">Exiguobacterium sibiricum (strain DSM 17290 / CCUG 55495 / CIP 109462 / JCM 13490 / 255-15)</name>
    <dbReference type="NCBI Taxonomy" id="262543"/>
    <lineage>
        <taxon>Bacteria</taxon>
        <taxon>Bacillati</taxon>
        <taxon>Bacillota</taxon>
        <taxon>Bacilli</taxon>
        <taxon>Bacillales</taxon>
        <taxon>Bacillales Family XII. Incertae Sedis</taxon>
        <taxon>Exiguobacterium</taxon>
    </lineage>
</organism>
<feature type="transmembrane region" description="Helical" evidence="1">
    <location>
        <begin position="61"/>
        <end position="79"/>
    </location>
</feature>
<dbReference type="AlphaFoldDB" id="B1YLV1"/>
<dbReference type="KEGG" id="esi:Exig_0954"/>
<keyword evidence="1" id="KW-0812">Transmembrane</keyword>
<proteinExistence type="predicted"/>
<evidence type="ECO:0000313" key="3">
    <source>
        <dbReference type="Proteomes" id="UP000001681"/>
    </source>
</evidence>
<keyword evidence="3" id="KW-1185">Reference proteome</keyword>
<evidence type="ECO:0000256" key="1">
    <source>
        <dbReference type="SAM" id="Phobius"/>
    </source>
</evidence>
<dbReference type="HOGENOM" id="CLU_1193371_0_0_9"/>
<dbReference type="OrthoDB" id="2351671at2"/>
<keyword evidence="1" id="KW-1133">Transmembrane helix</keyword>
<evidence type="ECO:0000313" key="2">
    <source>
        <dbReference type="EMBL" id="ACB60434.1"/>
    </source>
</evidence>
<dbReference type="STRING" id="262543.Exig_0954"/>
<feature type="transmembrane region" description="Helical" evidence="1">
    <location>
        <begin position="85"/>
        <end position="107"/>
    </location>
</feature>
<reference evidence="2 3" key="2">
    <citation type="journal article" date="2008" name="BMC Genomics">
        <title>Architecture of thermal adaptation in an Exiguobacterium sibiricum strain isolated from 3 million year old permafrost: a genome and transcriptome approach.</title>
        <authorList>
            <person name="Rodrigues D.F."/>
            <person name="Ivanova N."/>
            <person name="He Z."/>
            <person name="Huebner M."/>
            <person name="Zhou J."/>
            <person name="Tiedje J.M."/>
        </authorList>
    </citation>
    <scope>NUCLEOTIDE SEQUENCE [LARGE SCALE GENOMIC DNA]</scope>
    <source>
        <strain evidence="3">DSM 17290 / CIP 109462 / JCM 13490 / 255-15</strain>
    </source>
</reference>
<sequence>MQWLIFSKAERERLHPLNVALFLVAMLSVPFFLQTHISILIVLSGHILFFTWIRQWSVLRYLTLPLVYIGMMYVPLLVGASVDPYGIWLTGLTVALFVTSSQLTFTLVRLDQMGPLFRILPRLTRLTGMVLAILPSLLRTWPEVKMSHTKQPLTEKMERVALYHLLPIEAVPSPLRHLTLSDWMIGLLITGIYLAFWSPVAVIAALVLPGLLMFSKGGVRDAYHYYRRSRVT</sequence>
<protein>
    <submittedName>
        <fullName evidence="2">Uncharacterized protein</fullName>
    </submittedName>
</protein>
<accession>B1YLV1</accession>
<reference evidence="3" key="3">
    <citation type="submission" date="2008-04" db="EMBL/GenBank/DDBJ databases">
        <title>Complete sequence of chromosome of Exiguobacterium sibiricum 255-15.</title>
        <authorList>
            <consortium name="US DOE Joint Genome Institute"/>
            <person name="Copeland A."/>
            <person name="Lucas S."/>
            <person name="Lapidus A."/>
            <person name="Glavina del Rio T."/>
            <person name="Dalin E."/>
            <person name="Tice H."/>
            <person name="Bruce D."/>
            <person name="Goodwin L."/>
            <person name="Pitluck S."/>
            <person name="Kiss H."/>
            <person name="Chertkov O."/>
            <person name="Monk C."/>
            <person name="Brettin T."/>
            <person name="Detter J.C."/>
            <person name="Han C."/>
            <person name="Kuske C.R."/>
            <person name="Schmutz J."/>
            <person name="Larimer F."/>
            <person name="Land M."/>
            <person name="Hauser L."/>
            <person name="Kyrpides N."/>
            <person name="Mikhailova N."/>
            <person name="Vishnivetskaya T."/>
            <person name="Rodrigues D.F."/>
            <person name="Gilichinsky D."/>
            <person name="Tiedje J."/>
            <person name="Richardson P."/>
        </authorList>
    </citation>
    <scope>NUCLEOTIDE SEQUENCE [LARGE SCALE GENOMIC DNA]</scope>
    <source>
        <strain evidence="3">DSM 17290 / CIP 109462 / JCM 13490 / 255-15</strain>
    </source>
</reference>
<name>B1YLV1_EXIS2</name>
<gene>
    <name evidence="2" type="ordered locus">Exig_0954</name>
</gene>
<keyword evidence="1" id="KW-0472">Membrane</keyword>
<feature type="transmembrane region" description="Helical" evidence="1">
    <location>
        <begin position="20"/>
        <end position="49"/>
    </location>
</feature>
<dbReference type="Proteomes" id="UP000001681">
    <property type="component" value="Chromosome"/>
</dbReference>
<feature type="transmembrane region" description="Helical" evidence="1">
    <location>
        <begin position="183"/>
        <end position="208"/>
    </location>
</feature>